<keyword evidence="2" id="KW-0805">Transcription regulation</keyword>
<dbReference type="EMBL" id="JASAYT010000026">
    <property type="protein sequence ID" value="MDP8175415.1"/>
    <property type="molecule type" value="Genomic_DNA"/>
</dbReference>
<gene>
    <name evidence="6" type="ORF">QJU97_08095</name>
</gene>
<comment type="caution">
    <text evidence="6">The sequence shown here is derived from an EMBL/GenBank/DDBJ whole genome shotgun (WGS) entry which is preliminary data.</text>
</comment>
<dbReference type="SUPFAM" id="SSF47413">
    <property type="entry name" value="lambda repressor-like DNA-binding domains"/>
    <property type="match status" value="1"/>
</dbReference>
<evidence type="ECO:0000256" key="2">
    <source>
        <dbReference type="ARBA" id="ARBA00023015"/>
    </source>
</evidence>
<evidence type="ECO:0000256" key="4">
    <source>
        <dbReference type="ARBA" id="ARBA00023163"/>
    </source>
</evidence>
<proteinExistence type="inferred from homology"/>
<comment type="similarity">
    <text evidence="1">Belongs to the ner transcriptional regulatory family.</text>
</comment>
<feature type="domain" description="Ner winged helix-turn-helix DNA-binding" evidence="5">
    <location>
        <begin position="9"/>
        <end position="75"/>
    </location>
</feature>
<evidence type="ECO:0000313" key="6">
    <source>
        <dbReference type="EMBL" id="MDP8175415.1"/>
    </source>
</evidence>
<dbReference type="Proteomes" id="UP001231736">
    <property type="component" value="Unassembled WGS sequence"/>
</dbReference>
<dbReference type="Gene3D" id="1.10.260.40">
    <property type="entry name" value="lambda repressor-like DNA-binding domains"/>
    <property type="match status" value="1"/>
</dbReference>
<dbReference type="GO" id="GO:0003677">
    <property type="term" value="F:DNA binding"/>
    <property type="evidence" value="ECO:0007669"/>
    <property type="project" value="UniProtKB-KW"/>
</dbReference>
<dbReference type="RefSeq" id="WP_306376322.1">
    <property type="nucleotide sequence ID" value="NZ_JASAYT010000026.1"/>
</dbReference>
<name>A0AAJ6NEP6_9PAST</name>
<keyword evidence="3" id="KW-0238">DNA-binding</keyword>
<dbReference type="InterPro" id="IPR010982">
    <property type="entry name" value="Lambda_DNA-bd_dom_sf"/>
</dbReference>
<keyword evidence="4" id="KW-0804">Transcription</keyword>
<dbReference type="InterPro" id="IPR038722">
    <property type="entry name" value="Ner_HTH_dom"/>
</dbReference>
<evidence type="ECO:0000259" key="5">
    <source>
        <dbReference type="Pfam" id="PF13693"/>
    </source>
</evidence>
<protein>
    <submittedName>
        <fullName evidence="6">Helix-turn-helix transcriptional regulator</fullName>
    </submittedName>
</protein>
<organism evidence="6 7">
    <name type="scientific">Phocoenobacter skyensis</name>
    <dbReference type="NCBI Taxonomy" id="97481"/>
    <lineage>
        <taxon>Bacteria</taxon>
        <taxon>Pseudomonadati</taxon>
        <taxon>Pseudomonadota</taxon>
        <taxon>Gammaproteobacteria</taxon>
        <taxon>Pasteurellales</taxon>
        <taxon>Pasteurellaceae</taxon>
        <taxon>Phocoenobacter</taxon>
    </lineage>
</organism>
<sequence>MAKKKRTCDMHNADIRAELMKRGLSLARLGEMNGLAKTTLRNALDKPYPKGERIIARAIGKTPQEIWPSRYESRGDLWKY</sequence>
<evidence type="ECO:0000313" key="7">
    <source>
        <dbReference type="Proteomes" id="UP001231736"/>
    </source>
</evidence>
<evidence type="ECO:0000256" key="3">
    <source>
        <dbReference type="ARBA" id="ARBA00023125"/>
    </source>
</evidence>
<dbReference type="Pfam" id="PF13693">
    <property type="entry name" value="HTH_35"/>
    <property type="match status" value="1"/>
</dbReference>
<reference evidence="6" key="1">
    <citation type="journal article" date="2023" name="Front. Microbiol.">
        <title>Phylogeography and host specificity of Pasteurellaceae pathogenic to sea-farmed fish in the north-east Atlantic.</title>
        <authorList>
            <person name="Gulla S."/>
            <person name="Colquhoun D.J."/>
            <person name="Olsen A.B."/>
            <person name="Spilsberg B."/>
            <person name="Lagesen K."/>
            <person name="Aakesson C.P."/>
            <person name="Strom S."/>
            <person name="Manji F."/>
            <person name="Birkbeck T.H."/>
            <person name="Nilsen H.K."/>
        </authorList>
    </citation>
    <scope>NUCLEOTIDE SEQUENCE</scope>
    <source>
        <strain evidence="6">98B1</strain>
    </source>
</reference>
<dbReference type="AlphaFoldDB" id="A0AAJ6NEP6"/>
<evidence type="ECO:0000256" key="1">
    <source>
        <dbReference type="ARBA" id="ARBA00006157"/>
    </source>
</evidence>
<accession>A0AAJ6NEP6</accession>